<organism evidence="5 6">
    <name type="scientific">Ferrithrix thermotolerans DSM 19514</name>
    <dbReference type="NCBI Taxonomy" id="1121881"/>
    <lineage>
        <taxon>Bacteria</taxon>
        <taxon>Bacillati</taxon>
        <taxon>Actinomycetota</taxon>
        <taxon>Acidimicrobiia</taxon>
        <taxon>Acidimicrobiales</taxon>
        <taxon>Acidimicrobiaceae</taxon>
        <taxon>Ferrithrix</taxon>
    </lineage>
</organism>
<dbReference type="Pfam" id="PF02801">
    <property type="entry name" value="Ketoacyl-synt_C"/>
    <property type="match status" value="1"/>
</dbReference>
<proteinExistence type="inferred from homology"/>
<sequence>MRLTWDSNHPDGGLRATRKVAIVGVGAVSVAGIGKEEFWNGLFQPTVPGVKRIENFDPSPWLNPKELRRYDRFNQFGVAAADLAMKDAGDLGLPSESVGVFMGSGVGGLESLENQIILAQQRGYNRVTPFLVPLLMTNAGSASIAMRFELRGPCETTSTACASSNHAIANAARLIATGRCDAMLAGGQEAAITPAATAGFTNMTAISSCGISRPFDVERDGFVQAEGAGVLVLEEYEHAVSRGAHVYAIIEGAASNEDAYHITAPLPGGKGAEACMRLALDDAGISPDMVTHINAHGTSTPLNDLSESQAIYSIFGDNCPPVTSVKGTLGHALGAAGALEAIAVALTYERCLIPVTANTKSIDEDMKIDLVMDEPRDFKKGHVISNSFGFGGHNSCIVFGPAPA</sequence>
<evidence type="ECO:0000259" key="4">
    <source>
        <dbReference type="PROSITE" id="PS52004"/>
    </source>
</evidence>
<dbReference type="Gene3D" id="3.40.47.10">
    <property type="match status" value="1"/>
</dbReference>
<dbReference type="InterPro" id="IPR020841">
    <property type="entry name" value="PKS_Beta-ketoAc_synthase_dom"/>
</dbReference>
<dbReference type="InterPro" id="IPR016039">
    <property type="entry name" value="Thiolase-like"/>
</dbReference>
<dbReference type="PROSITE" id="PS52004">
    <property type="entry name" value="KS3_2"/>
    <property type="match status" value="1"/>
</dbReference>
<dbReference type="SMART" id="SM00825">
    <property type="entry name" value="PKS_KS"/>
    <property type="match status" value="1"/>
</dbReference>
<dbReference type="RefSeq" id="WP_072787913.1">
    <property type="nucleotide sequence ID" value="NZ_FQUL01000002.1"/>
</dbReference>
<evidence type="ECO:0000256" key="2">
    <source>
        <dbReference type="ARBA" id="ARBA00022679"/>
    </source>
</evidence>
<dbReference type="PANTHER" id="PTHR11712">
    <property type="entry name" value="POLYKETIDE SYNTHASE-RELATED"/>
    <property type="match status" value="1"/>
</dbReference>
<name>A0A1M4SDU3_9ACTN</name>
<keyword evidence="2 3" id="KW-0808">Transferase</keyword>
<dbReference type="SUPFAM" id="SSF53901">
    <property type="entry name" value="Thiolase-like"/>
    <property type="match status" value="2"/>
</dbReference>
<dbReference type="InterPro" id="IPR014031">
    <property type="entry name" value="Ketoacyl_synth_C"/>
</dbReference>
<dbReference type="GO" id="GO:0005829">
    <property type="term" value="C:cytosol"/>
    <property type="evidence" value="ECO:0007669"/>
    <property type="project" value="TreeGrafter"/>
</dbReference>
<protein>
    <submittedName>
        <fullName evidence="5">3-oxoacyl-[acyl-carrier-protein] synthase II</fullName>
    </submittedName>
</protein>
<dbReference type="Proteomes" id="UP000184295">
    <property type="component" value="Unassembled WGS sequence"/>
</dbReference>
<dbReference type="NCBIfam" id="NF005589">
    <property type="entry name" value="PRK07314.1"/>
    <property type="match status" value="1"/>
</dbReference>
<dbReference type="STRING" id="1121881.SAMN02745225_00229"/>
<reference evidence="6" key="1">
    <citation type="submission" date="2016-11" db="EMBL/GenBank/DDBJ databases">
        <authorList>
            <person name="Varghese N."/>
            <person name="Submissions S."/>
        </authorList>
    </citation>
    <scope>NUCLEOTIDE SEQUENCE [LARGE SCALE GENOMIC DNA]</scope>
    <source>
        <strain evidence="6">DSM 19514</strain>
    </source>
</reference>
<dbReference type="GO" id="GO:0004315">
    <property type="term" value="F:3-oxoacyl-[acyl-carrier-protein] synthase activity"/>
    <property type="evidence" value="ECO:0007669"/>
    <property type="project" value="InterPro"/>
</dbReference>
<dbReference type="OrthoDB" id="9808669at2"/>
<dbReference type="AlphaFoldDB" id="A0A1M4SDU3"/>
<keyword evidence="6" id="KW-1185">Reference proteome</keyword>
<dbReference type="CDD" id="cd00834">
    <property type="entry name" value="KAS_I_II"/>
    <property type="match status" value="1"/>
</dbReference>
<gene>
    <name evidence="5" type="ORF">SAMN02745225_00229</name>
</gene>
<dbReference type="Pfam" id="PF00109">
    <property type="entry name" value="ketoacyl-synt"/>
    <property type="match status" value="1"/>
</dbReference>
<dbReference type="PANTHER" id="PTHR11712:SF336">
    <property type="entry name" value="3-OXOACYL-[ACYL-CARRIER-PROTEIN] SYNTHASE, MITOCHONDRIAL"/>
    <property type="match status" value="1"/>
</dbReference>
<dbReference type="EMBL" id="FQUL01000002">
    <property type="protein sequence ID" value="SHE30366.1"/>
    <property type="molecule type" value="Genomic_DNA"/>
</dbReference>
<accession>A0A1M4SDU3</accession>
<dbReference type="InterPro" id="IPR018201">
    <property type="entry name" value="Ketoacyl_synth_AS"/>
</dbReference>
<evidence type="ECO:0000313" key="5">
    <source>
        <dbReference type="EMBL" id="SHE30366.1"/>
    </source>
</evidence>
<evidence type="ECO:0000256" key="1">
    <source>
        <dbReference type="ARBA" id="ARBA00008467"/>
    </source>
</evidence>
<evidence type="ECO:0000313" key="6">
    <source>
        <dbReference type="Proteomes" id="UP000184295"/>
    </source>
</evidence>
<dbReference type="InterPro" id="IPR000794">
    <property type="entry name" value="Beta-ketoacyl_synthase"/>
</dbReference>
<comment type="similarity">
    <text evidence="1 3">Belongs to the thiolase-like superfamily. Beta-ketoacyl-ACP synthases family.</text>
</comment>
<dbReference type="InterPro" id="IPR014030">
    <property type="entry name" value="Ketoacyl_synth_N"/>
</dbReference>
<dbReference type="PROSITE" id="PS00606">
    <property type="entry name" value="KS3_1"/>
    <property type="match status" value="1"/>
</dbReference>
<evidence type="ECO:0000256" key="3">
    <source>
        <dbReference type="RuleBase" id="RU003694"/>
    </source>
</evidence>
<dbReference type="GO" id="GO:0006633">
    <property type="term" value="P:fatty acid biosynthetic process"/>
    <property type="evidence" value="ECO:0007669"/>
    <property type="project" value="InterPro"/>
</dbReference>
<feature type="domain" description="Ketosynthase family 3 (KS3)" evidence="4">
    <location>
        <begin position="17"/>
        <end position="401"/>
    </location>
</feature>